<keyword evidence="1" id="KW-0472">Membrane</keyword>
<feature type="transmembrane region" description="Helical" evidence="1">
    <location>
        <begin position="87"/>
        <end position="107"/>
    </location>
</feature>
<accession>A0A8D8W4T4</accession>
<organism evidence="2">
    <name type="scientific">Cacopsylla melanoneura</name>
    <dbReference type="NCBI Taxonomy" id="428564"/>
    <lineage>
        <taxon>Eukaryota</taxon>
        <taxon>Metazoa</taxon>
        <taxon>Ecdysozoa</taxon>
        <taxon>Arthropoda</taxon>
        <taxon>Hexapoda</taxon>
        <taxon>Insecta</taxon>
        <taxon>Pterygota</taxon>
        <taxon>Neoptera</taxon>
        <taxon>Paraneoptera</taxon>
        <taxon>Hemiptera</taxon>
        <taxon>Sternorrhyncha</taxon>
        <taxon>Psylloidea</taxon>
        <taxon>Psyllidae</taxon>
        <taxon>Psyllinae</taxon>
        <taxon>Cacopsylla</taxon>
    </lineage>
</organism>
<evidence type="ECO:0000256" key="1">
    <source>
        <dbReference type="SAM" id="Phobius"/>
    </source>
</evidence>
<keyword evidence="1" id="KW-1133">Transmembrane helix</keyword>
<proteinExistence type="predicted"/>
<dbReference type="EMBL" id="HBUF01145147">
    <property type="protein sequence ID" value="CAG6647072.1"/>
    <property type="molecule type" value="Transcribed_RNA"/>
</dbReference>
<reference evidence="2" key="1">
    <citation type="submission" date="2021-05" db="EMBL/GenBank/DDBJ databases">
        <authorList>
            <person name="Alioto T."/>
            <person name="Alioto T."/>
            <person name="Gomez Garrido J."/>
        </authorList>
    </citation>
    <scope>NUCLEOTIDE SEQUENCE</scope>
</reference>
<feature type="transmembrane region" description="Helical" evidence="1">
    <location>
        <begin position="43"/>
        <end position="67"/>
    </location>
</feature>
<keyword evidence="1" id="KW-0812">Transmembrane</keyword>
<evidence type="ECO:0000313" key="2">
    <source>
        <dbReference type="EMBL" id="CAG6647072.1"/>
    </source>
</evidence>
<dbReference type="AlphaFoldDB" id="A0A8D8W4T4"/>
<name>A0A8D8W4T4_9HEMI</name>
<sequence length="114" mass="13263">MTKSGVSYRFRFVYELAEELSPSVTPNVQEFKSRSHVPNSYQVFFWVFLSLVNVLDIIFYCCFLLTTSGLGAIIDPSKLLSFFSNRLLVFLNTLSMLMMFSSLLLLLRFERFMT</sequence>
<protein>
    <submittedName>
        <fullName evidence="2">Uncharacterized protein</fullName>
    </submittedName>
</protein>